<evidence type="ECO:0000256" key="3">
    <source>
        <dbReference type="SAM" id="SignalP"/>
    </source>
</evidence>
<dbReference type="InParanoid" id="W3WXA2"/>
<evidence type="ECO:0000256" key="1">
    <source>
        <dbReference type="SAM" id="MobiDB-lite"/>
    </source>
</evidence>
<dbReference type="AlphaFoldDB" id="W3WXA2"/>
<organism evidence="4 5">
    <name type="scientific">Pestalotiopsis fici (strain W106-1 / CGMCC3.15140)</name>
    <dbReference type="NCBI Taxonomy" id="1229662"/>
    <lineage>
        <taxon>Eukaryota</taxon>
        <taxon>Fungi</taxon>
        <taxon>Dikarya</taxon>
        <taxon>Ascomycota</taxon>
        <taxon>Pezizomycotina</taxon>
        <taxon>Sordariomycetes</taxon>
        <taxon>Xylariomycetidae</taxon>
        <taxon>Amphisphaeriales</taxon>
        <taxon>Sporocadaceae</taxon>
        <taxon>Pestalotiopsis</taxon>
    </lineage>
</organism>
<feature type="region of interest" description="Disordered" evidence="1">
    <location>
        <begin position="109"/>
        <end position="160"/>
    </location>
</feature>
<dbReference type="RefSeq" id="XP_007837342.1">
    <property type="nucleotide sequence ID" value="XM_007839151.1"/>
</dbReference>
<feature type="compositionally biased region" description="Low complexity" evidence="1">
    <location>
        <begin position="112"/>
        <end position="122"/>
    </location>
</feature>
<evidence type="ECO:0008006" key="6">
    <source>
        <dbReference type="Google" id="ProtNLM"/>
    </source>
</evidence>
<sequence length="313" mass="30452">MKYSAVAAVLAPAFASAQWWAGAPGCAQSCLSSAYGGNASATSANWPSQTDYCDQNNGNNVGACLSNSCSATSTAWSSYQALSSSICAQWASCTSAGSTGVHTITVPSGTVTWGAPGGWPTNGWGGGGTNNGWGPGSHAGAGDHPGGPPGGWGSDGGSSLWSQWASAAQQSGGAHTWTGGVFTVTGCVGDGSPWFAGPGGGWNNYGGFNGWVGWGSGWSQGPASTATVTYTTTVADNGKNDVTVITGMATVAAAVSGDVTTTQTLGLVAGSASSTANAAAAPMRLGGGGHEGGIVTSMCGLALGFVVGMALIL</sequence>
<dbReference type="eggNOG" id="ENOG502R6EY">
    <property type="taxonomic scope" value="Eukaryota"/>
</dbReference>
<evidence type="ECO:0000313" key="5">
    <source>
        <dbReference type="Proteomes" id="UP000030651"/>
    </source>
</evidence>
<dbReference type="HOGENOM" id="CLU_082457_0_0_1"/>
<feature type="signal peptide" evidence="3">
    <location>
        <begin position="1"/>
        <end position="17"/>
    </location>
</feature>
<keyword evidence="3" id="KW-0732">Signal</keyword>
<gene>
    <name evidence="4" type="ORF">PFICI_10570</name>
</gene>
<keyword evidence="2" id="KW-0812">Transmembrane</keyword>
<proteinExistence type="predicted"/>
<feature type="compositionally biased region" description="Gly residues" evidence="1">
    <location>
        <begin position="123"/>
        <end position="156"/>
    </location>
</feature>
<evidence type="ECO:0000256" key="2">
    <source>
        <dbReference type="SAM" id="Phobius"/>
    </source>
</evidence>
<name>W3WXA2_PESFW</name>
<dbReference type="GeneID" id="19275583"/>
<evidence type="ECO:0000313" key="4">
    <source>
        <dbReference type="EMBL" id="ETS78508.1"/>
    </source>
</evidence>
<dbReference type="EMBL" id="KI912115">
    <property type="protein sequence ID" value="ETS78508.1"/>
    <property type="molecule type" value="Genomic_DNA"/>
</dbReference>
<feature type="chain" id="PRO_5004835517" description="Extracellular membrane protein CFEM domain-containing protein" evidence="3">
    <location>
        <begin position="18"/>
        <end position="313"/>
    </location>
</feature>
<dbReference type="OrthoDB" id="5244855at2759"/>
<dbReference type="Proteomes" id="UP000030651">
    <property type="component" value="Unassembled WGS sequence"/>
</dbReference>
<keyword evidence="2" id="KW-1133">Transmembrane helix</keyword>
<feature type="transmembrane region" description="Helical" evidence="2">
    <location>
        <begin position="292"/>
        <end position="312"/>
    </location>
</feature>
<accession>W3WXA2</accession>
<reference evidence="5" key="1">
    <citation type="journal article" date="2015" name="BMC Genomics">
        <title>Genomic and transcriptomic analysis of the endophytic fungus Pestalotiopsis fici reveals its lifestyle and high potential for synthesis of natural products.</title>
        <authorList>
            <person name="Wang X."/>
            <person name="Zhang X."/>
            <person name="Liu L."/>
            <person name="Xiang M."/>
            <person name="Wang W."/>
            <person name="Sun X."/>
            <person name="Che Y."/>
            <person name="Guo L."/>
            <person name="Liu G."/>
            <person name="Guo L."/>
            <person name="Wang C."/>
            <person name="Yin W.B."/>
            <person name="Stadler M."/>
            <person name="Zhang X."/>
            <person name="Liu X."/>
        </authorList>
    </citation>
    <scope>NUCLEOTIDE SEQUENCE [LARGE SCALE GENOMIC DNA]</scope>
    <source>
        <strain evidence="5">W106-1 / CGMCC3.15140</strain>
    </source>
</reference>
<keyword evidence="5" id="KW-1185">Reference proteome</keyword>
<dbReference type="OMA" id="GAPECAQ"/>
<dbReference type="STRING" id="1229662.W3WXA2"/>
<protein>
    <recommendedName>
        <fullName evidence="6">Extracellular membrane protein CFEM domain-containing protein</fullName>
    </recommendedName>
</protein>
<keyword evidence="2" id="KW-0472">Membrane</keyword>
<dbReference type="KEGG" id="pfy:PFICI_10570"/>